<dbReference type="Gene3D" id="1.10.530.40">
    <property type="match status" value="1"/>
</dbReference>
<name>A0ABP9KQP5_9SPHN</name>
<comment type="similarity">
    <text evidence="7">Belongs to the glycosyl hydrolase 24 family.</text>
</comment>
<dbReference type="InterPro" id="IPR023347">
    <property type="entry name" value="Lysozyme_dom_sf"/>
</dbReference>
<keyword evidence="3 7" id="KW-0081">Bacteriolytic enzyme</keyword>
<dbReference type="RefSeq" id="WP_346033976.1">
    <property type="nucleotide sequence ID" value="NZ_BAABHV010000022.1"/>
</dbReference>
<dbReference type="InterPro" id="IPR002196">
    <property type="entry name" value="Glyco_hydro_24"/>
</dbReference>
<dbReference type="InterPro" id="IPR033907">
    <property type="entry name" value="Endolysin_autolysin"/>
</dbReference>
<gene>
    <name evidence="8" type="ORF">GCM10023208_31710</name>
</gene>
<accession>A0ABP9KQP5</accession>
<protein>
    <recommendedName>
        <fullName evidence="7">Lysozyme</fullName>
        <ecNumber evidence="7">3.2.1.17</ecNumber>
    </recommendedName>
</protein>
<dbReference type="PANTHER" id="PTHR38107">
    <property type="match status" value="1"/>
</dbReference>
<keyword evidence="5" id="KW-1035">Host cytoplasm</keyword>
<sequence>MTRKPLFDTVRRILGRPLSRSEVAQIDEAADLLPQDCVPGVPGSPAPTAIGREGVALIKRFEGCAKVRSDGRVEAYPDPGTGGAPWTIGWGATGPGIEKGTVWTQDACDARLEADLERYARQVSAALGDAPTSQLQFDALVSFHYNTGAISNATLTRKHSAGDFESAAEEFARWCYAGGRVMRGLARRRAAEAALYRRGMH</sequence>
<organism evidence="8 9">
    <name type="scientific">Erythrobacter westpacificensis</name>
    <dbReference type="NCBI Taxonomy" id="1055231"/>
    <lineage>
        <taxon>Bacteria</taxon>
        <taxon>Pseudomonadati</taxon>
        <taxon>Pseudomonadota</taxon>
        <taxon>Alphaproteobacteria</taxon>
        <taxon>Sphingomonadales</taxon>
        <taxon>Erythrobacteraceae</taxon>
        <taxon>Erythrobacter/Porphyrobacter group</taxon>
        <taxon>Erythrobacter</taxon>
    </lineage>
</organism>
<proteinExistence type="inferred from homology"/>
<dbReference type="PANTHER" id="PTHR38107:SF3">
    <property type="entry name" value="LYSOZYME RRRD-RELATED"/>
    <property type="match status" value="1"/>
</dbReference>
<dbReference type="InterPro" id="IPR051018">
    <property type="entry name" value="Bacteriophage_GH24"/>
</dbReference>
<comment type="caution">
    <text evidence="8">The sequence shown here is derived from an EMBL/GenBank/DDBJ whole genome shotgun (WGS) entry which is preliminary data.</text>
</comment>
<evidence type="ECO:0000313" key="8">
    <source>
        <dbReference type="EMBL" id="GAA5061862.1"/>
    </source>
</evidence>
<dbReference type="EC" id="3.2.1.17" evidence="7"/>
<evidence type="ECO:0000256" key="4">
    <source>
        <dbReference type="ARBA" id="ARBA00022801"/>
    </source>
</evidence>
<dbReference type="SUPFAM" id="SSF53955">
    <property type="entry name" value="Lysozyme-like"/>
    <property type="match status" value="1"/>
</dbReference>
<evidence type="ECO:0000313" key="9">
    <source>
        <dbReference type="Proteomes" id="UP001500518"/>
    </source>
</evidence>
<evidence type="ECO:0000256" key="6">
    <source>
        <dbReference type="ARBA" id="ARBA00023295"/>
    </source>
</evidence>
<dbReference type="InterPro" id="IPR034690">
    <property type="entry name" value="Endolysin_T4_type"/>
</dbReference>
<dbReference type="Pfam" id="PF00959">
    <property type="entry name" value="Phage_lysozyme"/>
    <property type="match status" value="1"/>
</dbReference>
<dbReference type="InterPro" id="IPR023346">
    <property type="entry name" value="Lysozyme-like_dom_sf"/>
</dbReference>
<comment type="catalytic activity">
    <reaction evidence="1 7">
        <text>Hydrolysis of (1-&gt;4)-beta-linkages between N-acetylmuramic acid and N-acetyl-D-glucosamine residues in a peptidoglycan and between N-acetyl-D-glucosamine residues in chitodextrins.</text>
        <dbReference type="EC" id="3.2.1.17"/>
    </reaction>
</comment>
<evidence type="ECO:0000256" key="5">
    <source>
        <dbReference type="ARBA" id="ARBA00023200"/>
    </source>
</evidence>
<keyword evidence="4 7" id="KW-0378">Hydrolase</keyword>
<evidence type="ECO:0000256" key="2">
    <source>
        <dbReference type="ARBA" id="ARBA00022529"/>
    </source>
</evidence>
<dbReference type="EMBL" id="BAABHV010000022">
    <property type="protein sequence ID" value="GAA5061862.1"/>
    <property type="molecule type" value="Genomic_DNA"/>
</dbReference>
<dbReference type="CDD" id="cd00737">
    <property type="entry name" value="lyz_endolysin_autolysin"/>
    <property type="match status" value="1"/>
</dbReference>
<keyword evidence="9" id="KW-1185">Reference proteome</keyword>
<keyword evidence="2 7" id="KW-0929">Antimicrobial</keyword>
<evidence type="ECO:0000256" key="3">
    <source>
        <dbReference type="ARBA" id="ARBA00022638"/>
    </source>
</evidence>
<dbReference type="Proteomes" id="UP001500518">
    <property type="component" value="Unassembled WGS sequence"/>
</dbReference>
<evidence type="ECO:0000256" key="1">
    <source>
        <dbReference type="ARBA" id="ARBA00000632"/>
    </source>
</evidence>
<evidence type="ECO:0000256" key="7">
    <source>
        <dbReference type="RuleBase" id="RU003788"/>
    </source>
</evidence>
<dbReference type="HAMAP" id="MF_04110">
    <property type="entry name" value="ENDOLYSIN_T4"/>
    <property type="match status" value="1"/>
</dbReference>
<reference evidence="9" key="1">
    <citation type="journal article" date="2019" name="Int. J. Syst. Evol. Microbiol.">
        <title>The Global Catalogue of Microorganisms (GCM) 10K type strain sequencing project: providing services to taxonomists for standard genome sequencing and annotation.</title>
        <authorList>
            <consortium name="The Broad Institute Genomics Platform"/>
            <consortium name="The Broad Institute Genome Sequencing Center for Infectious Disease"/>
            <person name="Wu L."/>
            <person name="Ma J."/>
        </authorList>
    </citation>
    <scope>NUCLEOTIDE SEQUENCE [LARGE SCALE GENOMIC DNA]</scope>
    <source>
        <strain evidence="9">JCM 18014</strain>
    </source>
</reference>
<keyword evidence="6 7" id="KW-0326">Glycosidase</keyword>